<accession>A0A0A2V351</accession>
<keyword evidence="3" id="KW-1185">Reference proteome</keyword>
<evidence type="ECO:0000313" key="3">
    <source>
        <dbReference type="Proteomes" id="UP000002059"/>
    </source>
</evidence>
<reference evidence="2 3" key="1">
    <citation type="journal article" date="2011" name="PLoS Genet.">
        <title>Comparative genomic analysis of human fungal pathogens causing paracoccidioidomycosis.</title>
        <authorList>
            <person name="Desjardins C.A."/>
            <person name="Champion M.D."/>
            <person name="Holder J.W."/>
            <person name="Muszewska A."/>
            <person name="Goldberg J."/>
            <person name="Bailao A.M."/>
            <person name="Brigido M.M."/>
            <person name="Ferreira M.E."/>
            <person name="Garcia A.M."/>
            <person name="Grynberg M."/>
            <person name="Gujja S."/>
            <person name="Heiman D.I."/>
            <person name="Henn M.R."/>
            <person name="Kodira C.D."/>
            <person name="Leon-Narvaez H."/>
            <person name="Longo L.V."/>
            <person name="Ma L.J."/>
            <person name="Malavazi I."/>
            <person name="Matsuo A.L."/>
            <person name="Morais F.V."/>
            <person name="Pereira M."/>
            <person name="Rodriguez-Brito S."/>
            <person name="Sakthikumar S."/>
            <person name="Salem-Izacc S.M."/>
            <person name="Sykes S.M."/>
            <person name="Teixeira M.M."/>
            <person name="Vallejo M.C."/>
            <person name="Walter M.E."/>
            <person name="Yandava C."/>
            <person name="Young S."/>
            <person name="Zeng Q."/>
            <person name="Zucker J."/>
            <person name="Felipe M.S."/>
            <person name="Goldman G.H."/>
            <person name="Haas B.J."/>
            <person name="McEwen J.G."/>
            <person name="Nino-Vega G."/>
            <person name="Puccia R."/>
            <person name="San-Blas G."/>
            <person name="Soares C.M."/>
            <person name="Birren B.W."/>
            <person name="Cuomo C.A."/>
        </authorList>
    </citation>
    <scope>NUCLEOTIDE SEQUENCE [LARGE SCALE GENOMIC DNA]</scope>
    <source>
        <strain evidence="3">ATCC MYA-826 / Pb01</strain>
    </source>
</reference>
<dbReference type="AlphaFoldDB" id="A0A0A2V351"/>
<keyword evidence="1" id="KW-0812">Transmembrane</keyword>
<organism evidence="2 3">
    <name type="scientific">Paracoccidioides lutzii (strain ATCC MYA-826 / Pb01)</name>
    <name type="common">Paracoccidioides brasiliensis</name>
    <dbReference type="NCBI Taxonomy" id="502779"/>
    <lineage>
        <taxon>Eukaryota</taxon>
        <taxon>Fungi</taxon>
        <taxon>Dikarya</taxon>
        <taxon>Ascomycota</taxon>
        <taxon>Pezizomycotina</taxon>
        <taxon>Eurotiomycetes</taxon>
        <taxon>Eurotiomycetidae</taxon>
        <taxon>Onygenales</taxon>
        <taxon>Ajellomycetaceae</taxon>
        <taxon>Paracoccidioides</taxon>
    </lineage>
</organism>
<feature type="transmembrane region" description="Helical" evidence="1">
    <location>
        <begin position="33"/>
        <end position="54"/>
    </location>
</feature>
<dbReference type="KEGG" id="pbl:PAAG_11126"/>
<evidence type="ECO:0000256" key="1">
    <source>
        <dbReference type="SAM" id="Phobius"/>
    </source>
</evidence>
<dbReference type="EMBL" id="KN293992">
    <property type="protein sequence ID" value="KGQ02171.1"/>
    <property type="molecule type" value="Genomic_DNA"/>
</dbReference>
<keyword evidence="1" id="KW-1133">Transmembrane helix</keyword>
<dbReference type="HOGENOM" id="CLU_2740713_0_0_1"/>
<evidence type="ECO:0000313" key="2">
    <source>
        <dbReference type="EMBL" id="KGQ02171.1"/>
    </source>
</evidence>
<gene>
    <name evidence="2" type="ORF">PAAG_11126</name>
</gene>
<dbReference type="Proteomes" id="UP000002059">
    <property type="component" value="Partially assembled WGS sequence"/>
</dbReference>
<protein>
    <submittedName>
        <fullName evidence="2">Uncharacterized protein</fullName>
    </submittedName>
</protein>
<keyword evidence="1" id="KW-0472">Membrane</keyword>
<dbReference type="GeneID" id="26970239"/>
<proteinExistence type="predicted"/>
<dbReference type="VEuPathDB" id="FungiDB:PAAG_11126"/>
<dbReference type="RefSeq" id="XP_015703632.1">
    <property type="nucleotide sequence ID" value="XM_015846828.1"/>
</dbReference>
<name>A0A0A2V351_PARBA</name>
<sequence length="71" mass="8286">MAKGDSFRRQTLDSASKDKLLEAANNRDTTMSIFQYAYFLLWLMMQTWSHVTALQSKYSPKRSWQGIGIHQ</sequence>